<dbReference type="PANTHER" id="PTHR10229:SF0">
    <property type="entry name" value="GTP-BINDING PROTEIN 6-RELATED"/>
    <property type="match status" value="1"/>
</dbReference>
<dbReference type="PROSITE" id="PS51705">
    <property type="entry name" value="G_HFLX"/>
    <property type="match status" value="1"/>
</dbReference>
<keyword evidence="2" id="KW-0479">Metal-binding</keyword>
<evidence type="ECO:0000256" key="1">
    <source>
        <dbReference type="PIRSR" id="PIRSR006809-1"/>
    </source>
</evidence>
<dbReference type="GO" id="GO:0005525">
    <property type="term" value="F:GTP binding"/>
    <property type="evidence" value="ECO:0007669"/>
    <property type="project" value="UniProtKB-KW"/>
</dbReference>
<dbReference type="Proteomes" id="UP001153737">
    <property type="component" value="Chromosome 14"/>
</dbReference>
<feature type="coiled-coil region" evidence="3">
    <location>
        <begin position="213"/>
        <end position="243"/>
    </location>
</feature>
<dbReference type="InterPro" id="IPR006073">
    <property type="entry name" value="GTP-bd"/>
</dbReference>
<keyword evidence="3" id="KW-0175">Coiled coil</keyword>
<reference evidence="5" key="2">
    <citation type="submission" date="2022-10" db="EMBL/GenBank/DDBJ databases">
        <authorList>
            <consortium name="ENA_rothamsted_submissions"/>
            <consortium name="culmorum"/>
            <person name="King R."/>
        </authorList>
    </citation>
    <scope>NUCLEOTIDE SEQUENCE</scope>
</reference>
<dbReference type="AlphaFoldDB" id="A0A9P0DPJ9"/>
<evidence type="ECO:0000313" key="5">
    <source>
        <dbReference type="EMBL" id="CAH1153507.1"/>
    </source>
</evidence>
<evidence type="ECO:0000256" key="2">
    <source>
        <dbReference type="PIRSR" id="PIRSR006809-2"/>
    </source>
</evidence>
<dbReference type="Pfam" id="PF01926">
    <property type="entry name" value="MMR_HSR1"/>
    <property type="match status" value="1"/>
</dbReference>
<evidence type="ECO:0000256" key="3">
    <source>
        <dbReference type="SAM" id="Coils"/>
    </source>
</evidence>
<dbReference type="PIRSF" id="PIRSF006809">
    <property type="entry name" value="GTP-binding_hflX_prd"/>
    <property type="match status" value="1"/>
</dbReference>
<accession>A0A9P0DPJ9</accession>
<proteinExistence type="predicted"/>
<feature type="binding site" evidence="2">
    <location>
        <position position="281"/>
    </location>
    <ligand>
        <name>Mg(2+)</name>
        <dbReference type="ChEBI" id="CHEBI:18420"/>
    </ligand>
</feature>
<reference evidence="5" key="1">
    <citation type="submission" date="2022-01" db="EMBL/GenBank/DDBJ databases">
        <authorList>
            <person name="King R."/>
        </authorList>
    </citation>
    <scope>NUCLEOTIDE SEQUENCE</scope>
</reference>
<feature type="binding site" evidence="2">
    <location>
        <position position="260"/>
    </location>
    <ligand>
        <name>Mg(2+)</name>
        <dbReference type="ChEBI" id="CHEBI:18420"/>
    </ligand>
</feature>
<feature type="binding site" evidence="1">
    <location>
        <begin position="390"/>
        <end position="392"/>
    </location>
    <ligand>
        <name>GTP</name>
        <dbReference type="ChEBI" id="CHEBI:37565"/>
    </ligand>
</feature>
<feature type="binding site" evidence="1">
    <location>
        <begin position="253"/>
        <end position="260"/>
    </location>
    <ligand>
        <name>GTP</name>
        <dbReference type="ChEBI" id="CHEBI:37565"/>
    </ligand>
</feature>
<comment type="cofactor">
    <cofactor evidence="2">
        <name>Mg(2+)</name>
        <dbReference type="ChEBI" id="CHEBI:18420"/>
    </cofactor>
</comment>
<feature type="binding site" evidence="1">
    <location>
        <begin position="373"/>
        <end position="376"/>
    </location>
    <ligand>
        <name>GTP</name>
        <dbReference type="ChEBI" id="CHEBI:37565"/>
    </ligand>
</feature>
<evidence type="ECO:0000259" key="4">
    <source>
        <dbReference type="PROSITE" id="PS51705"/>
    </source>
</evidence>
<gene>
    <name evidence="5" type="ORF">PHAECO_LOCUS4425</name>
</gene>
<dbReference type="OrthoDB" id="10268034at2759"/>
<keyword evidence="2" id="KW-0460">Magnesium</keyword>
<dbReference type="SUPFAM" id="SSF52540">
    <property type="entry name" value="P-loop containing nucleoside triphosphate hydrolases"/>
    <property type="match status" value="1"/>
</dbReference>
<keyword evidence="1" id="KW-0342">GTP-binding</keyword>
<keyword evidence="1" id="KW-0547">Nucleotide-binding</keyword>
<feature type="binding site" evidence="1">
    <location>
        <begin position="301"/>
        <end position="304"/>
    </location>
    <ligand>
        <name>GTP</name>
        <dbReference type="ChEBI" id="CHEBI:37565"/>
    </ligand>
</feature>
<name>A0A9P0DPJ9_PHACE</name>
<organism evidence="5 6">
    <name type="scientific">Phaedon cochleariae</name>
    <name type="common">Mustard beetle</name>
    <dbReference type="NCBI Taxonomy" id="80249"/>
    <lineage>
        <taxon>Eukaryota</taxon>
        <taxon>Metazoa</taxon>
        <taxon>Ecdysozoa</taxon>
        <taxon>Arthropoda</taxon>
        <taxon>Hexapoda</taxon>
        <taxon>Insecta</taxon>
        <taxon>Pterygota</taxon>
        <taxon>Neoptera</taxon>
        <taxon>Endopterygota</taxon>
        <taxon>Coleoptera</taxon>
        <taxon>Polyphaga</taxon>
        <taxon>Cucujiformia</taxon>
        <taxon>Chrysomeloidea</taxon>
        <taxon>Chrysomelidae</taxon>
        <taxon>Chrysomelinae</taxon>
        <taxon>Chrysomelini</taxon>
        <taxon>Phaedon</taxon>
    </lineage>
</organism>
<dbReference type="PANTHER" id="PTHR10229">
    <property type="entry name" value="GTP-BINDING PROTEIN HFLX"/>
    <property type="match status" value="1"/>
</dbReference>
<dbReference type="GO" id="GO:0043022">
    <property type="term" value="F:ribosome binding"/>
    <property type="evidence" value="ECO:0007669"/>
    <property type="project" value="TreeGrafter"/>
</dbReference>
<dbReference type="InterPro" id="IPR030394">
    <property type="entry name" value="G_HFLX_dom"/>
</dbReference>
<dbReference type="InterPro" id="IPR027417">
    <property type="entry name" value="P-loop_NTPase"/>
</dbReference>
<dbReference type="FunFam" id="3.40.50.300:FF:000886">
    <property type="entry name" value="Putative GTP-binding protein 6"/>
    <property type="match status" value="1"/>
</dbReference>
<dbReference type="CDD" id="cd01878">
    <property type="entry name" value="HflX"/>
    <property type="match status" value="1"/>
</dbReference>
<dbReference type="EMBL" id="OU896720">
    <property type="protein sequence ID" value="CAH1153507.1"/>
    <property type="molecule type" value="Genomic_DNA"/>
</dbReference>
<dbReference type="InterPro" id="IPR016496">
    <property type="entry name" value="GTPase_HflX"/>
</dbReference>
<evidence type="ECO:0000313" key="6">
    <source>
        <dbReference type="Proteomes" id="UP001153737"/>
    </source>
</evidence>
<protein>
    <recommendedName>
        <fullName evidence="4">Hflx-type G domain-containing protein</fullName>
    </recommendedName>
</protein>
<dbReference type="GO" id="GO:0046872">
    <property type="term" value="F:metal ion binding"/>
    <property type="evidence" value="ECO:0007669"/>
    <property type="project" value="UniProtKB-KW"/>
</dbReference>
<feature type="domain" description="Hflx-type G" evidence="4">
    <location>
        <begin position="247"/>
        <end position="412"/>
    </location>
</feature>
<dbReference type="GO" id="GO:0005737">
    <property type="term" value="C:cytoplasm"/>
    <property type="evidence" value="ECO:0007669"/>
    <property type="project" value="TreeGrafter"/>
</dbReference>
<feature type="binding site" evidence="1">
    <location>
        <begin position="279"/>
        <end position="283"/>
    </location>
    <ligand>
        <name>GTP</name>
        <dbReference type="ChEBI" id="CHEBI:37565"/>
    </ligand>
</feature>
<keyword evidence="6" id="KW-1185">Reference proteome</keyword>
<sequence length="475" mass="53521">MSVLKNATFIRGSCIRTIKFSTSVFCKSKDFEVSDHYIDEVLTSESVYNDVAYNYLTVGDSHNCLIIQPYVKWGPRKLSISPQEQLEEAVSLIKTLPSWTVQDTISVPLETLTKKSLFKSGSMEKLSRIIQKNPSISAVFINASSLKKVTNIILQENFRLPILDRYKIVMQILKLHATSKHAKLQVALAELYFVQRKAQLDNLFTSSDSETMKLMFQSREQKLKKAIQELRNQRMLLRSKRKKLDYPLVAVVGYTNAGKTCLIKALTGDETLQPKNQLFATLDVTVHSGILPSGMEVLYVDTVGFLSDIPTNLIECFVATLEDAVFADVILHVEDLSSSCFKYKRNHVLTTLNELSSQSGHCNIMDKVISVGNKIDLAEIVEESDLVTVSAKNGIGLNNLRSHLEKAILKFTARQILTVKIPNGGDEIRWLYKNSTVVSEIPSEDNQQLIKAKIIITDSNLRKFRHNFIGNVRKS</sequence>
<dbReference type="Gene3D" id="3.40.50.11060">
    <property type="entry name" value="GTPase HflX, N-terminal domain"/>
    <property type="match status" value="1"/>
</dbReference>
<dbReference type="InterPro" id="IPR042108">
    <property type="entry name" value="GTPase_HflX_N_sf"/>
</dbReference>
<dbReference type="Gene3D" id="3.40.50.300">
    <property type="entry name" value="P-loop containing nucleotide triphosphate hydrolases"/>
    <property type="match status" value="1"/>
</dbReference>